<dbReference type="InterPro" id="IPR000719">
    <property type="entry name" value="Prot_kinase_dom"/>
</dbReference>
<keyword evidence="4" id="KW-1185">Reference proteome</keyword>
<dbReference type="Gene3D" id="1.10.510.10">
    <property type="entry name" value="Transferase(Phosphotransferase) domain 1"/>
    <property type="match status" value="1"/>
</dbReference>
<evidence type="ECO:0000313" key="4">
    <source>
        <dbReference type="Proteomes" id="UP000029725"/>
    </source>
</evidence>
<dbReference type="InterPro" id="IPR011009">
    <property type="entry name" value="Kinase-like_dom_sf"/>
</dbReference>
<evidence type="ECO:0000259" key="2">
    <source>
        <dbReference type="PROSITE" id="PS50011"/>
    </source>
</evidence>
<accession>A0A098VRG1</accession>
<proteinExistence type="predicted"/>
<dbReference type="HOGENOM" id="CLU_056037_0_0_1"/>
<dbReference type="InterPro" id="IPR008271">
    <property type="entry name" value="Ser/Thr_kinase_AS"/>
</dbReference>
<dbReference type="Pfam" id="PF00069">
    <property type="entry name" value="Pkinase"/>
    <property type="match status" value="1"/>
</dbReference>
<name>A0A098VRG1_9MICR</name>
<gene>
    <name evidence="3" type="ORF">DI09_301p10</name>
</gene>
<feature type="chain" id="PRO_5001950604" description="Protein kinase domain-containing protein" evidence="1">
    <location>
        <begin position="21"/>
        <end position="409"/>
    </location>
</feature>
<protein>
    <recommendedName>
        <fullName evidence="2">Protein kinase domain-containing protein</fullName>
    </recommendedName>
</protein>
<sequence length="409" mass="46891">MIFSVHILALLFLTLYNISAATIEHDFSPKVPAKTTDQTEEVTLEYFIKGTFTEVSFAGRSTMHLASLVRDKKSLDQNQIYALKSIKMTKSEKEKLMSVITGDFLIKEIPENYKSAFIEREFSIQKNLIYQSIVRAYYKTDNMIFMEYVEGYDLLSKPQSWREKSKIFAYIFKKIAEGVKFMHDKGVVHGDLKPDNILVSKEGDVKIADFGGAVEIKRANEKGAGETEGTDLGEKPYSKEEYLFVFTKQYVAPELINSESVEPKVMKKILIQKKKVTQAWIGLTPHQLKFNFNPIFPTKKSDVFSFAATVVSFFVTKDGARYDRNYFAFKSNVQRLKNYKDILRSIKKIDPKLANIIDQALDPLPKNRPTIEGVLECLEKVPCCTKDEFKGFAKKNVKELELSPYVEKE</sequence>
<dbReference type="SUPFAM" id="SSF56112">
    <property type="entry name" value="Protein kinase-like (PK-like)"/>
    <property type="match status" value="1"/>
</dbReference>
<comment type="caution">
    <text evidence="3">The sequence shown here is derived from an EMBL/GenBank/DDBJ whole genome shotgun (WGS) entry which is preliminary data.</text>
</comment>
<dbReference type="VEuPathDB" id="MicrosporidiaDB:DI09_301p10"/>
<dbReference type="Proteomes" id="UP000029725">
    <property type="component" value="Unassembled WGS sequence"/>
</dbReference>
<feature type="domain" description="Protein kinase" evidence="2">
    <location>
        <begin position="41"/>
        <end position="381"/>
    </location>
</feature>
<dbReference type="GO" id="GO:0004674">
    <property type="term" value="F:protein serine/threonine kinase activity"/>
    <property type="evidence" value="ECO:0007669"/>
    <property type="project" value="TreeGrafter"/>
</dbReference>
<dbReference type="GeneID" id="25259492"/>
<dbReference type="PROSITE" id="PS50011">
    <property type="entry name" value="PROTEIN_KINASE_DOM"/>
    <property type="match status" value="1"/>
</dbReference>
<organism evidence="3 4">
    <name type="scientific">Mitosporidium daphniae</name>
    <dbReference type="NCBI Taxonomy" id="1485682"/>
    <lineage>
        <taxon>Eukaryota</taxon>
        <taxon>Fungi</taxon>
        <taxon>Fungi incertae sedis</taxon>
        <taxon>Microsporidia</taxon>
        <taxon>Mitosporidium</taxon>
    </lineage>
</organism>
<dbReference type="GO" id="GO:0005524">
    <property type="term" value="F:ATP binding"/>
    <property type="evidence" value="ECO:0007669"/>
    <property type="project" value="InterPro"/>
</dbReference>
<dbReference type="PROSITE" id="PS00108">
    <property type="entry name" value="PROTEIN_KINASE_ST"/>
    <property type="match status" value="1"/>
</dbReference>
<dbReference type="SMART" id="SM00220">
    <property type="entry name" value="S_TKc"/>
    <property type="match status" value="1"/>
</dbReference>
<dbReference type="GO" id="GO:0005737">
    <property type="term" value="C:cytoplasm"/>
    <property type="evidence" value="ECO:0007669"/>
    <property type="project" value="TreeGrafter"/>
</dbReference>
<dbReference type="EMBL" id="JMKJ01000224">
    <property type="protein sequence ID" value="KGG51622.1"/>
    <property type="molecule type" value="Genomic_DNA"/>
</dbReference>
<evidence type="ECO:0000256" key="1">
    <source>
        <dbReference type="SAM" id="SignalP"/>
    </source>
</evidence>
<dbReference type="OrthoDB" id="4062651at2759"/>
<dbReference type="InterPro" id="IPR053235">
    <property type="entry name" value="Ser_Thr_kinase"/>
</dbReference>
<dbReference type="AlphaFoldDB" id="A0A098VRG1"/>
<feature type="signal peptide" evidence="1">
    <location>
        <begin position="1"/>
        <end position="20"/>
    </location>
</feature>
<dbReference type="RefSeq" id="XP_013238058.1">
    <property type="nucleotide sequence ID" value="XM_013382604.1"/>
</dbReference>
<evidence type="ECO:0000313" key="3">
    <source>
        <dbReference type="EMBL" id="KGG51622.1"/>
    </source>
</evidence>
<keyword evidence="1" id="KW-0732">Signal</keyword>
<dbReference type="PANTHER" id="PTHR24361">
    <property type="entry name" value="MITOGEN-ACTIVATED KINASE KINASE KINASE"/>
    <property type="match status" value="1"/>
</dbReference>
<reference evidence="3 4" key="1">
    <citation type="submission" date="2014-04" db="EMBL/GenBank/DDBJ databases">
        <title>A new species of microsporidia sheds light on the evolution of extreme parasitism.</title>
        <authorList>
            <person name="Haag K.L."/>
            <person name="James T.Y."/>
            <person name="Larsson R."/>
            <person name="Schaer T.M."/>
            <person name="Refardt D."/>
            <person name="Pombert J.-F."/>
            <person name="Ebert D."/>
        </authorList>
    </citation>
    <scope>NUCLEOTIDE SEQUENCE [LARGE SCALE GENOMIC DNA]</scope>
    <source>
        <strain evidence="3 4">UGP3</strain>
        <tissue evidence="3">Spores</tissue>
    </source>
</reference>